<dbReference type="Proteomes" id="UP000306798">
    <property type="component" value="Unassembled WGS sequence"/>
</dbReference>
<name>A0A4S4F3I1_9BIFI</name>
<dbReference type="AlphaFoldDB" id="A0A4S4F3I1"/>
<organism evidence="2 3">
    <name type="scientific">Bifidobacterium pseudolongum</name>
    <dbReference type="NCBI Taxonomy" id="1694"/>
    <lineage>
        <taxon>Bacteria</taxon>
        <taxon>Bacillati</taxon>
        <taxon>Actinomycetota</taxon>
        <taxon>Actinomycetes</taxon>
        <taxon>Bifidobacteriales</taxon>
        <taxon>Bifidobacteriaceae</taxon>
        <taxon>Bifidobacterium</taxon>
    </lineage>
</organism>
<accession>A0A4S4F3I1</accession>
<gene>
    <name evidence="2" type="ORF">E5991_09095</name>
</gene>
<dbReference type="EMBL" id="SSTF01000036">
    <property type="protein sequence ID" value="THG24101.1"/>
    <property type="molecule type" value="Genomic_DNA"/>
</dbReference>
<evidence type="ECO:0000256" key="1">
    <source>
        <dbReference type="SAM" id="Phobius"/>
    </source>
</evidence>
<keyword evidence="1" id="KW-0472">Membrane</keyword>
<feature type="transmembrane region" description="Helical" evidence="1">
    <location>
        <begin position="181"/>
        <end position="200"/>
    </location>
</feature>
<evidence type="ECO:0000313" key="2">
    <source>
        <dbReference type="EMBL" id="THG24101.1"/>
    </source>
</evidence>
<sequence length="203" mass="22789">MPVKSRCCCLSDAWDAMEDWINASFVMSNPRPPSMMRQFNLVQRRSHDDYGMAAQNGGTMEYRELNNNNTVHYDDKWLIASLGEKKNWDSLTEEEKMKLRGTQGGFIVFVAILVLLLIIMSVVLLLRSGGKISSLTTALGIIAAVFVALGKFPSKPVEYYYSVGEYFEAARLRVIEGYMNIIAALLAITALFDLIVAVLFGKW</sequence>
<keyword evidence="1" id="KW-0812">Transmembrane</keyword>
<reference evidence="2 3" key="1">
    <citation type="submission" date="2019-04" db="EMBL/GenBank/DDBJ databases">
        <title>Microbes associate with the intestines of laboratory mice.</title>
        <authorList>
            <person name="Navarre W."/>
            <person name="Wong E."/>
            <person name="Huang K.C."/>
            <person name="Tropini C."/>
            <person name="Ng K."/>
            <person name="Yu B."/>
        </authorList>
    </citation>
    <scope>NUCLEOTIDE SEQUENCE [LARGE SCALE GENOMIC DNA]</scope>
    <source>
        <strain evidence="2 3">NM87_A27A</strain>
    </source>
</reference>
<feature type="transmembrane region" description="Helical" evidence="1">
    <location>
        <begin position="106"/>
        <end position="126"/>
    </location>
</feature>
<feature type="transmembrane region" description="Helical" evidence="1">
    <location>
        <begin position="132"/>
        <end position="150"/>
    </location>
</feature>
<evidence type="ECO:0000313" key="3">
    <source>
        <dbReference type="Proteomes" id="UP000306798"/>
    </source>
</evidence>
<protein>
    <submittedName>
        <fullName evidence="2">Uncharacterized protein</fullName>
    </submittedName>
</protein>
<dbReference type="RefSeq" id="WP_136511745.1">
    <property type="nucleotide sequence ID" value="NZ_CP071805.1"/>
</dbReference>
<proteinExistence type="predicted"/>
<keyword evidence="1" id="KW-1133">Transmembrane helix</keyword>
<comment type="caution">
    <text evidence="2">The sequence shown here is derived from an EMBL/GenBank/DDBJ whole genome shotgun (WGS) entry which is preliminary data.</text>
</comment>